<proteinExistence type="predicted"/>
<evidence type="ECO:0000313" key="1">
    <source>
        <dbReference type="EMBL" id="KAH9782729.1"/>
    </source>
</evidence>
<evidence type="ECO:0000313" key="2">
    <source>
        <dbReference type="Proteomes" id="UP000829398"/>
    </source>
</evidence>
<organism evidence="1 2">
    <name type="scientific">Citrus sinensis</name>
    <name type="common">Sweet orange</name>
    <name type="synonym">Citrus aurantium var. sinensis</name>
    <dbReference type="NCBI Taxonomy" id="2711"/>
    <lineage>
        <taxon>Eukaryota</taxon>
        <taxon>Viridiplantae</taxon>
        <taxon>Streptophyta</taxon>
        <taxon>Embryophyta</taxon>
        <taxon>Tracheophyta</taxon>
        <taxon>Spermatophyta</taxon>
        <taxon>Magnoliopsida</taxon>
        <taxon>eudicotyledons</taxon>
        <taxon>Gunneridae</taxon>
        <taxon>Pentapetalae</taxon>
        <taxon>rosids</taxon>
        <taxon>malvids</taxon>
        <taxon>Sapindales</taxon>
        <taxon>Rutaceae</taxon>
        <taxon>Aurantioideae</taxon>
        <taxon>Citrus</taxon>
    </lineage>
</organism>
<accession>A0ACB8MAA9</accession>
<reference evidence="2" key="1">
    <citation type="journal article" date="2023" name="Hortic. Res.">
        <title>A chromosome-level phased genome enabling allele-level studies in sweet orange: a case study on citrus Huanglongbing tolerance.</title>
        <authorList>
            <person name="Wu B."/>
            <person name="Yu Q."/>
            <person name="Deng Z."/>
            <person name="Duan Y."/>
            <person name="Luo F."/>
            <person name="Gmitter F. Jr."/>
        </authorList>
    </citation>
    <scope>NUCLEOTIDE SEQUENCE [LARGE SCALE GENOMIC DNA]</scope>
    <source>
        <strain evidence="2">cv. Valencia</strain>
    </source>
</reference>
<keyword evidence="2" id="KW-1185">Reference proteome</keyword>
<gene>
    <name evidence="1" type="ORF">KPL71_009035</name>
</gene>
<protein>
    <submittedName>
        <fullName evidence="1">Uncharacterized protein</fullName>
    </submittedName>
</protein>
<dbReference type="EMBL" id="CM039172">
    <property type="protein sequence ID" value="KAH9782729.1"/>
    <property type="molecule type" value="Genomic_DNA"/>
</dbReference>
<name>A0ACB8MAA9_CITSI</name>
<dbReference type="Proteomes" id="UP000829398">
    <property type="component" value="Chromosome 3"/>
</dbReference>
<sequence>MRALLVHQGLDEAFSEESSLKKPRKVSDENLPDVLDRAHNAIILSLGDGVLREVGGEKTAAGLWKKLKDLYTKKSMAKRLATKKKLYTLQMEERSSISDHIDAFNKIILDLEDINVKIEDEDNAMILLCSLPSSYKHLVDTLMHGRQTLTMIDVKETLSSKATTKKESREAGGLMARGRSEKKESYKGKQKRSKSRPKNKKCFHCHKEGHFKKDCLERKNKSRDVQEKTGDAVVASESIESDGYDSAGVLIVTNDQNRGKWVLDSGCSFHMCPNKNLFIIYEVYNGGLVVMGNDAMCKVVGRGIIRLRMFDGMTRELVDVRHVPDLKRNLISIGMLDKMGCLVKLEAGTLKVIKGSMVLMK</sequence>
<comment type="caution">
    <text evidence="1">The sequence shown here is derived from an EMBL/GenBank/DDBJ whole genome shotgun (WGS) entry which is preliminary data.</text>
</comment>